<dbReference type="AlphaFoldDB" id="A0A644X8U7"/>
<organism evidence="1">
    <name type="scientific">bioreactor metagenome</name>
    <dbReference type="NCBI Taxonomy" id="1076179"/>
    <lineage>
        <taxon>unclassified sequences</taxon>
        <taxon>metagenomes</taxon>
        <taxon>ecological metagenomes</taxon>
    </lineage>
</organism>
<name>A0A644X8U7_9ZZZZ</name>
<evidence type="ECO:0000313" key="1">
    <source>
        <dbReference type="EMBL" id="MPM12606.1"/>
    </source>
</evidence>
<dbReference type="EMBL" id="VSSQ01001997">
    <property type="protein sequence ID" value="MPM12606.1"/>
    <property type="molecule type" value="Genomic_DNA"/>
</dbReference>
<sequence length="297" mass="34318">MEIYFAEPTLDVFLRFTELTGIKLKVLISYCYERGNIEETVNAVSKFAKKILLDSGGFTTAKMNSADKNLMRSSFYQFIKNNNELLDENFKCVFAFDDLSKGHVFSDNLQMFEDQHCSYPNIVPVIHNIVDGSKEVEEFAKFNPHTMAIGKCKYKTTLKYLIPTVSKIKSYGCRCHLLGVTDFSVLSKVDIDSCDSTSWMHDSNVGVVRYFGKKNNIPFIAMIYFPRFHNQIRNGTVLLENFEFKDDFLSTMKSVLNIELNDFYNNNQLESRQLANIYYTLEMEKYLRTRKALTMGG</sequence>
<proteinExistence type="predicted"/>
<gene>
    <name evidence="1" type="ORF">SDC9_58960</name>
</gene>
<comment type="caution">
    <text evidence="1">The sequence shown here is derived from an EMBL/GenBank/DDBJ whole genome shotgun (WGS) entry which is preliminary data.</text>
</comment>
<reference evidence="1" key="1">
    <citation type="submission" date="2019-08" db="EMBL/GenBank/DDBJ databases">
        <authorList>
            <person name="Kucharzyk K."/>
            <person name="Murdoch R.W."/>
            <person name="Higgins S."/>
            <person name="Loffler F."/>
        </authorList>
    </citation>
    <scope>NUCLEOTIDE SEQUENCE</scope>
</reference>
<protein>
    <submittedName>
        <fullName evidence="1">Uncharacterized protein</fullName>
    </submittedName>
</protein>
<accession>A0A644X8U7</accession>